<feature type="non-terminal residue" evidence="1">
    <location>
        <position position="1"/>
    </location>
</feature>
<organism evidence="1 2">
    <name type="scientific">Racocetra fulgida</name>
    <dbReference type="NCBI Taxonomy" id="60492"/>
    <lineage>
        <taxon>Eukaryota</taxon>
        <taxon>Fungi</taxon>
        <taxon>Fungi incertae sedis</taxon>
        <taxon>Mucoromycota</taxon>
        <taxon>Glomeromycotina</taxon>
        <taxon>Glomeromycetes</taxon>
        <taxon>Diversisporales</taxon>
        <taxon>Gigasporaceae</taxon>
        <taxon>Racocetra</taxon>
    </lineage>
</organism>
<evidence type="ECO:0000313" key="2">
    <source>
        <dbReference type="Proteomes" id="UP000789396"/>
    </source>
</evidence>
<evidence type="ECO:0000313" key="1">
    <source>
        <dbReference type="EMBL" id="CAG8640998.1"/>
    </source>
</evidence>
<proteinExistence type="predicted"/>
<dbReference type="OrthoDB" id="2375956at2759"/>
<keyword evidence="2" id="KW-1185">Reference proteome</keyword>
<name>A0A9N9DLQ0_9GLOM</name>
<reference evidence="1" key="1">
    <citation type="submission" date="2021-06" db="EMBL/GenBank/DDBJ databases">
        <authorList>
            <person name="Kallberg Y."/>
            <person name="Tangrot J."/>
            <person name="Rosling A."/>
        </authorList>
    </citation>
    <scope>NUCLEOTIDE SEQUENCE</scope>
    <source>
        <strain evidence="1">IN212</strain>
    </source>
</reference>
<dbReference type="EMBL" id="CAJVPZ010012569">
    <property type="protein sequence ID" value="CAG8640998.1"/>
    <property type="molecule type" value="Genomic_DNA"/>
</dbReference>
<dbReference type="AlphaFoldDB" id="A0A9N9DLQ0"/>
<sequence>ELIMLPEYMEVEMISTVNIYDNWYIDKKIGYALSVEHYSVINDRPNTLVPKQENDKVEDIINLYREISDNDS</sequence>
<gene>
    <name evidence="1" type="ORF">RFULGI_LOCUS8085</name>
</gene>
<comment type="caution">
    <text evidence="1">The sequence shown here is derived from an EMBL/GenBank/DDBJ whole genome shotgun (WGS) entry which is preliminary data.</text>
</comment>
<accession>A0A9N9DLQ0</accession>
<protein>
    <submittedName>
        <fullName evidence="1">5726_t:CDS:1</fullName>
    </submittedName>
</protein>
<dbReference type="Proteomes" id="UP000789396">
    <property type="component" value="Unassembled WGS sequence"/>
</dbReference>